<name>A0A2N9I8B2_FAGSY</name>
<proteinExistence type="predicted"/>
<evidence type="ECO:0000313" key="3">
    <source>
        <dbReference type="EMBL" id="SPD22227.1"/>
    </source>
</evidence>
<feature type="transmembrane region" description="Helical" evidence="2">
    <location>
        <begin position="76"/>
        <end position="94"/>
    </location>
</feature>
<dbReference type="EMBL" id="OIVN01005390">
    <property type="protein sequence ID" value="SPD22227.1"/>
    <property type="molecule type" value="Genomic_DNA"/>
</dbReference>
<feature type="transmembrane region" description="Helical" evidence="2">
    <location>
        <begin position="100"/>
        <end position="118"/>
    </location>
</feature>
<dbReference type="PANTHER" id="PTHR34741:SF2">
    <property type="entry name" value="VESICLE TRANSPORT PROTEIN"/>
    <property type="match status" value="1"/>
</dbReference>
<feature type="transmembrane region" description="Helical" evidence="2">
    <location>
        <begin position="155"/>
        <end position="178"/>
    </location>
</feature>
<feature type="transmembrane region" description="Helical" evidence="2">
    <location>
        <begin position="130"/>
        <end position="149"/>
    </location>
</feature>
<dbReference type="PANTHER" id="PTHR34741">
    <property type="entry name" value="IMAP FAMILY MEMBER 1, PUTATIVE-RELATED"/>
    <property type="match status" value="1"/>
</dbReference>
<evidence type="ECO:0000256" key="1">
    <source>
        <dbReference type="SAM" id="MobiDB-lite"/>
    </source>
</evidence>
<organism evidence="3">
    <name type="scientific">Fagus sylvatica</name>
    <name type="common">Beechnut</name>
    <dbReference type="NCBI Taxonomy" id="28930"/>
    <lineage>
        <taxon>Eukaryota</taxon>
        <taxon>Viridiplantae</taxon>
        <taxon>Streptophyta</taxon>
        <taxon>Embryophyta</taxon>
        <taxon>Tracheophyta</taxon>
        <taxon>Spermatophyta</taxon>
        <taxon>Magnoliopsida</taxon>
        <taxon>eudicotyledons</taxon>
        <taxon>Gunneridae</taxon>
        <taxon>Pentapetalae</taxon>
        <taxon>rosids</taxon>
        <taxon>fabids</taxon>
        <taxon>Fagales</taxon>
        <taxon>Fagaceae</taxon>
        <taxon>Fagus</taxon>
    </lineage>
</organism>
<keyword evidence="2" id="KW-0472">Membrane</keyword>
<accession>A0A2N9I8B2</accession>
<dbReference type="AlphaFoldDB" id="A0A2N9I8B2"/>
<sequence>MGLCLWILSQKMNIANCFKAFAVYPPRPTPPSDDHAVDLEAAAQPAGRDDVDPEAPAQPARGDVVENRKMEWTKTMIAFCLASAIGLALLPVQVDSQLPTGLLCLSVAILLGFSSFFVSEFIHSNFVGTARVLQNLGLFFTATAFFMAITTPFPFYLKCISWAVYSICFLTVLISCSFF</sequence>
<protein>
    <submittedName>
        <fullName evidence="3">Uncharacterized protein</fullName>
    </submittedName>
</protein>
<evidence type="ECO:0000256" key="2">
    <source>
        <dbReference type="SAM" id="Phobius"/>
    </source>
</evidence>
<keyword evidence="2" id="KW-0812">Transmembrane</keyword>
<keyword evidence="2" id="KW-1133">Transmembrane helix</keyword>
<reference evidence="3" key="1">
    <citation type="submission" date="2018-02" db="EMBL/GenBank/DDBJ databases">
        <authorList>
            <person name="Cohen D.B."/>
            <person name="Kent A.D."/>
        </authorList>
    </citation>
    <scope>NUCLEOTIDE SEQUENCE</scope>
</reference>
<gene>
    <name evidence="3" type="ORF">FSB_LOCUS50109</name>
</gene>
<feature type="region of interest" description="Disordered" evidence="1">
    <location>
        <begin position="43"/>
        <end position="62"/>
    </location>
</feature>